<protein>
    <submittedName>
        <fullName evidence="2">Uncharacterized protein</fullName>
    </submittedName>
</protein>
<reference evidence="2 3" key="1">
    <citation type="submission" date="2024-08" db="EMBL/GenBank/DDBJ databases">
        <title>Gnathostoma spinigerum genome.</title>
        <authorList>
            <person name="Gonzalez-Bertolin B."/>
            <person name="Monzon S."/>
            <person name="Zaballos A."/>
            <person name="Jimenez P."/>
            <person name="Dekumyoy P."/>
            <person name="Varona S."/>
            <person name="Cuesta I."/>
            <person name="Sumanam S."/>
            <person name="Adisakwattana P."/>
            <person name="Gasser R.B."/>
            <person name="Hernandez-Gonzalez A."/>
            <person name="Young N.D."/>
            <person name="Perteguer M.J."/>
        </authorList>
    </citation>
    <scope>NUCLEOTIDE SEQUENCE [LARGE SCALE GENOMIC DNA]</scope>
    <source>
        <strain evidence="2">AL3</strain>
        <tissue evidence="2">Liver</tissue>
    </source>
</reference>
<keyword evidence="3" id="KW-1185">Reference proteome</keyword>
<evidence type="ECO:0000313" key="3">
    <source>
        <dbReference type="Proteomes" id="UP001608902"/>
    </source>
</evidence>
<proteinExistence type="predicted"/>
<sequence>MESSLRNEFLLFIVTILLGQISCSQRSDWDYPPITFQKDYDPPVLIPIQLKRSSSSFAEPINDLNPVLVPIRQYIFGPAHRYYDY</sequence>
<feature type="chain" id="PRO_5044856835" evidence="1">
    <location>
        <begin position="24"/>
        <end position="85"/>
    </location>
</feature>
<evidence type="ECO:0000256" key="1">
    <source>
        <dbReference type="SAM" id="SignalP"/>
    </source>
</evidence>
<gene>
    <name evidence="2" type="ORF">AB6A40_002887</name>
</gene>
<dbReference type="EMBL" id="JBGFUD010001363">
    <property type="protein sequence ID" value="MFH4976178.1"/>
    <property type="molecule type" value="Genomic_DNA"/>
</dbReference>
<evidence type="ECO:0000313" key="2">
    <source>
        <dbReference type="EMBL" id="MFH4976178.1"/>
    </source>
</evidence>
<keyword evidence="1" id="KW-0732">Signal</keyword>
<name>A0ABD6E7W8_9BILA</name>
<accession>A0ABD6E7W8</accession>
<dbReference type="Proteomes" id="UP001608902">
    <property type="component" value="Unassembled WGS sequence"/>
</dbReference>
<feature type="signal peptide" evidence="1">
    <location>
        <begin position="1"/>
        <end position="23"/>
    </location>
</feature>
<dbReference type="AlphaFoldDB" id="A0ABD6E7W8"/>
<organism evidence="2 3">
    <name type="scientific">Gnathostoma spinigerum</name>
    <dbReference type="NCBI Taxonomy" id="75299"/>
    <lineage>
        <taxon>Eukaryota</taxon>
        <taxon>Metazoa</taxon>
        <taxon>Ecdysozoa</taxon>
        <taxon>Nematoda</taxon>
        <taxon>Chromadorea</taxon>
        <taxon>Rhabditida</taxon>
        <taxon>Spirurina</taxon>
        <taxon>Gnathostomatomorpha</taxon>
        <taxon>Gnathostomatoidea</taxon>
        <taxon>Gnathostomatidae</taxon>
        <taxon>Gnathostoma</taxon>
    </lineage>
</organism>
<comment type="caution">
    <text evidence="2">The sequence shown here is derived from an EMBL/GenBank/DDBJ whole genome shotgun (WGS) entry which is preliminary data.</text>
</comment>